<evidence type="ECO:0000256" key="7">
    <source>
        <dbReference type="ARBA" id="ARBA00035120"/>
    </source>
</evidence>
<comment type="catalytic activity">
    <reaction evidence="8">
        <text>fluoride(in) = fluoride(out)</text>
        <dbReference type="Rhea" id="RHEA:76159"/>
        <dbReference type="ChEBI" id="CHEBI:17051"/>
    </reaction>
    <physiologicalReaction direction="left-to-right" evidence="8">
        <dbReference type="Rhea" id="RHEA:76160"/>
    </physiologicalReaction>
</comment>
<comment type="similarity">
    <text evidence="7 10">Belongs to the fluoride channel Fluc/FEX (TC 1.A.43) family.</text>
</comment>
<keyword evidence="10" id="KW-0406">Ion transport</keyword>
<evidence type="ECO:0000256" key="10">
    <source>
        <dbReference type="HAMAP-Rule" id="MF_00454"/>
    </source>
</evidence>
<keyword evidence="2 10" id="KW-1003">Cell membrane</keyword>
<protein>
    <recommendedName>
        <fullName evidence="10">Fluoride-specific ion channel FluC</fullName>
    </recommendedName>
</protein>
<organism evidence="11 12">
    <name type="scientific">Alicyclobacillus fodiniaquatilis</name>
    <dbReference type="NCBI Taxonomy" id="1661150"/>
    <lineage>
        <taxon>Bacteria</taxon>
        <taxon>Bacillati</taxon>
        <taxon>Bacillota</taxon>
        <taxon>Bacilli</taxon>
        <taxon>Bacillales</taxon>
        <taxon>Alicyclobacillaceae</taxon>
        <taxon>Alicyclobacillus</taxon>
    </lineage>
</organism>
<dbReference type="PANTHER" id="PTHR28259:SF1">
    <property type="entry name" value="FLUORIDE EXPORT PROTEIN 1-RELATED"/>
    <property type="match status" value="1"/>
</dbReference>
<evidence type="ECO:0000313" key="11">
    <source>
        <dbReference type="EMBL" id="MFD1677884.1"/>
    </source>
</evidence>
<name>A0ABW4JP41_9BACL</name>
<feature type="transmembrane region" description="Helical" evidence="10">
    <location>
        <begin position="94"/>
        <end position="115"/>
    </location>
</feature>
<evidence type="ECO:0000256" key="5">
    <source>
        <dbReference type="ARBA" id="ARBA00023136"/>
    </source>
</evidence>
<keyword evidence="10" id="KW-0479">Metal-binding</keyword>
<evidence type="ECO:0000256" key="1">
    <source>
        <dbReference type="ARBA" id="ARBA00004651"/>
    </source>
</evidence>
<feature type="transmembrane region" description="Helical" evidence="10">
    <location>
        <begin position="63"/>
        <end position="82"/>
    </location>
</feature>
<dbReference type="EMBL" id="JBHUCX010000099">
    <property type="protein sequence ID" value="MFD1677884.1"/>
    <property type="molecule type" value="Genomic_DNA"/>
</dbReference>
<feature type="transmembrane region" description="Helical" evidence="10">
    <location>
        <begin position="6"/>
        <end position="23"/>
    </location>
</feature>
<proteinExistence type="inferred from homology"/>
<feature type="binding site" evidence="10">
    <location>
        <position position="77"/>
    </location>
    <ligand>
        <name>Na(+)</name>
        <dbReference type="ChEBI" id="CHEBI:29101"/>
        <note>structural</note>
    </ligand>
</feature>
<reference evidence="12" key="1">
    <citation type="journal article" date="2019" name="Int. J. Syst. Evol. Microbiol.">
        <title>The Global Catalogue of Microorganisms (GCM) 10K type strain sequencing project: providing services to taxonomists for standard genome sequencing and annotation.</title>
        <authorList>
            <consortium name="The Broad Institute Genomics Platform"/>
            <consortium name="The Broad Institute Genome Sequencing Center for Infectious Disease"/>
            <person name="Wu L."/>
            <person name="Ma J."/>
        </authorList>
    </citation>
    <scope>NUCLEOTIDE SEQUENCE [LARGE SCALE GENOMIC DNA]</scope>
    <source>
        <strain evidence="12">CGMCC 1.12286</strain>
    </source>
</reference>
<comment type="subcellular location">
    <subcellularLocation>
        <location evidence="1 10">Cell membrane</location>
        <topology evidence="1 10">Multi-pass membrane protein</topology>
    </subcellularLocation>
</comment>
<keyword evidence="3 10" id="KW-0812">Transmembrane</keyword>
<comment type="caution">
    <text evidence="11">The sequence shown here is derived from an EMBL/GenBank/DDBJ whole genome shotgun (WGS) entry which is preliminary data.</text>
</comment>
<feature type="transmembrane region" description="Helical" evidence="10">
    <location>
        <begin position="35"/>
        <end position="57"/>
    </location>
</feature>
<evidence type="ECO:0000256" key="3">
    <source>
        <dbReference type="ARBA" id="ARBA00022692"/>
    </source>
</evidence>
<dbReference type="Proteomes" id="UP001597079">
    <property type="component" value="Unassembled WGS sequence"/>
</dbReference>
<evidence type="ECO:0000256" key="8">
    <source>
        <dbReference type="ARBA" id="ARBA00035585"/>
    </source>
</evidence>
<keyword evidence="12" id="KW-1185">Reference proteome</keyword>
<dbReference type="Pfam" id="PF02537">
    <property type="entry name" value="CRCB"/>
    <property type="match status" value="1"/>
</dbReference>
<evidence type="ECO:0000256" key="9">
    <source>
        <dbReference type="ARBA" id="ARBA00049940"/>
    </source>
</evidence>
<sequence length="119" mass="12986">MTPLLIFLAGGGAAVGAIARYSLGQLFAKINNSPFPWGTWVINIAGTILLGLFAQWFEPYSTAMWVLLGTGFCGGFTTFSTMSVETVRLFRANAWLALVYIISSFGIGLIVAWMIQLWL</sequence>
<comment type="function">
    <text evidence="9 10">Fluoride-specific ion channel. Important for reducing fluoride concentration in the cell, thus reducing its toxicity.</text>
</comment>
<gene>
    <name evidence="10" type="primary">fluC</name>
    <name evidence="10" type="synonym">crcB</name>
    <name evidence="11" type="ORF">ACFSB2_24780</name>
</gene>
<keyword evidence="10" id="KW-0915">Sodium</keyword>
<keyword evidence="4 10" id="KW-1133">Transmembrane helix</keyword>
<evidence type="ECO:0000256" key="2">
    <source>
        <dbReference type="ARBA" id="ARBA00022475"/>
    </source>
</evidence>
<keyword evidence="6 10" id="KW-0407">Ion channel</keyword>
<evidence type="ECO:0000256" key="6">
    <source>
        <dbReference type="ARBA" id="ARBA00023303"/>
    </source>
</evidence>
<evidence type="ECO:0000256" key="4">
    <source>
        <dbReference type="ARBA" id="ARBA00022989"/>
    </source>
</evidence>
<evidence type="ECO:0000313" key="12">
    <source>
        <dbReference type="Proteomes" id="UP001597079"/>
    </source>
</evidence>
<accession>A0ABW4JP41</accession>
<feature type="binding site" evidence="10">
    <location>
        <position position="74"/>
    </location>
    <ligand>
        <name>Na(+)</name>
        <dbReference type="ChEBI" id="CHEBI:29101"/>
        <note>structural</note>
    </ligand>
</feature>
<keyword evidence="5 10" id="KW-0472">Membrane</keyword>
<dbReference type="InterPro" id="IPR003691">
    <property type="entry name" value="FluC"/>
</dbReference>
<keyword evidence="10" id="KW-0813">Transport</keyword>
<comment type="activity regulation">
    <text evidence="10">Na(+) is not transported, but it plays an essential structural role and its presence is essential for fluoride channel function.</text>
</comment>
<dbReference type="RefSeq" id="WP_377945806.1">
    <property type="nucleotide sequence ID" value="NZ_JBHUCX010000099.1"/>
</dbReference>
<dbReference type="HAMAP" id="MF_00454">
    <property type="entry name" value="FluC"/>
    <property type="match status" value="1"/>
</dbReference>
<dbReference type="PANTHER" id="PTHR28259">
    <property type="entry name" value="FLUORIDE EXPORT PROTEIN 1-RELATED"/>
    <property type="match status" value="1"/>
</dbReference>